<dbReference type="InterPro" id="IPR013766">
    <property type="entry name" value="Thioredoxin_domain"/>
</dbReference>
<dbReference type="GO" id="GO:0006950">
    <property type="term" value="P:response to stress"/>
    <property type="evidence" value="ECO:0007669"/>
    <property type="project" value="UniProtKB-ARBA"/>
</dbReference>
<gene>
    <name evidence="9" type="primary">trxA</name>
    <name evidence="9" type="ORF">EYW49_14945</name>
</gene>
<feature type="repeat" description="TPR" evidence="7">
    <location>
        <begin position="134"/>
        <end position="167"/>
    </location>
</feature>
<keyword evidence="10" id="KW-1185">Reference proteome</keyword>
<dbReference type="PANTHER" id="PTHR45663">
    <property type="entry name" value="GEO12009P1"/>
    <property type="match status" value="1"/>
</dbReference>
<evidence type="ECO:0000256" key="4">
    <source>
        <dbReference type="ARBA" id="ARBA00023157"/>
    </source>
</evidence>
<dbReference type="InterPro" id="IPR036249">
    <property type="entry name" value="Thioredoxin-like_sf"/>
</dbReference>
<protein>
    <recommendedName>
        <fullName evidence="6">Thioredoxin</fullName>
    </recommendedName>
</protein>
<dbReference type="GO" id="GO:0045454">
    <property type="term" value="P:cell redox homeostasis"/>
    <property type="evidence" value="ECO:0007669"/>
    <property type="project" value="TreeGrafter"/>
</dbReference>
<dbReference type="Pfam" id="PF00085">
    <property type="entry name" value="Thioredoxin"/>
    <property type="match status" value="1"/>
</dbReference>
<dbReference type="Gene3D" id="1.25.40.10">
    <property type="entry name" value="Tetratricopeptide repeat domain"/>
    <property type="match status" value="2"/>
</dbReference>
<keyword evidence="2" id="KW-0813">Transport</keyword>
<dbReference type="CDD" id="cd02947">
    <property type="entry name" value="TRX_family"/>
    <property type="match status" value="1"/>
</dbReference>
<dbReference type="SUPFAM" id="SSF52833">
    <property type="entry name" value="Thioredoxin-like"/>
    <property type="match status" value="1"/>
</dbReference>
<dbReference type="InterPro" id="IPR005746">
    <property type="entry name" value="Thioredoxin"/>
</dbReference>
<comment type="caution">
    <text evidence="9">The sequence shown here is derived from an EMBL/GenBank/DDBJ whole genome shotgun (WGS) entry which is preliminary data.</text>
</comment>
<dbReference type="InterPro" id="IPR011990">
    <property type="entry name" value="TPR-like_helical_dom_sf"/>
</dbReference>
<dbReference type="Proteomes" id="UP000292781">
    <property type="component" value="Unassembled WGS sequence"/>
</dbReference>
<organism evidence="9 10">
    <name type="scientific">Siculibacillus lacustris</name>
    <dbReference type="NCBI Taxonomy" id="1549641"/>
    <lineage>
        <taxon>Bacteria</taxon>
        <taxon>Pseudomonadati</taxon>
        <taxon>Pseudomonadota</taxon>
        <taxon>Alphaproteobacteria</taxon>
        <taxon>Hyphomicrobiales</taxon>
        <taxon>Ancalomicrobiaceae</taxon>
        <taxon>Siculibacillus</taxon>
    </lineage>
</organism>
<feature type="domain" description="Thioredoxin" evidence="8">
    <location>
        <begin position="3"/>
        <end position="127"/>
    </location>
</feature>
<dbReference type="InterPro" id="IPR019734">
    <property type="entry name" value="TPR_rpt"/>
</dbReference>
<evidence type="ECO:0000256" key="5">
    <source>
        <dbReference type="ARBA" id="ARBA00023284"/>
    </source>
</evidence>
<dbReference type="EMBL" id="SJFN01000022">
    <property type="protein sequence ID" value="TBW36151.1"/>
    <property type="molecule type" value="Genomic_DNA"/>
</dbReference>
<evidence type="ECO:0000256" key="1">
    <source>
        <dbReference type="ARBA" id="ARBA00008987"/>
    </source>
</evidence>
<proteinExistence type="inferred from homology"/>
<sequence length="306" mass="32421">MKATVATSATPAAAPAGDDLIRETSTRDFMKDVIDASVDTPVLVDFWAEWCGPCKQLTPILEKVVRAGKGRVKLVKMNIDNHPEVAGQLGIRSIPAVIAFKGGQPVDGFMGAVPESQIQTFIDKIAGPGGPSEIDVLVAEGDAAAEAGDLAEASKLYAAALRLEPAHFGATVGLAGVYVTAGEFAQAEQFLTTLPATAAGDPRVAAVRARIALANLSSAVDDVLALEARLDKDPADHQARFDLALALAGKDHRQAAVDHLIEIIRRDRAWQEDGARKQLLQFFEAWGPKDPATLSGRRRLSSVLFA</sequence>
<evidence type="ECO:0000256" key="3">
    <source>
        <dbReference type="ARBA" id="ARBA00022982"/>
    </source>
</evidence>
<reference evidence="9 10" key="1">
    <citation type="submission" date="2019-02" db="EMBL/GenBank/DDBJ databases">
        <title>Siculibacillus lacustris gen. nov., sp. nov., a new rosette-forming bacterium isolated from a freshwater crater lake (Lake St. Ana, Romania).</title>
        <authorList>
            <person name="Felfoldi T."/>
            <person name="Marton Z."/>
            <person name="Szabo A."/>
            <person name="Mentes A."/>
            <person name="Boka K."/>
            <person name="Marialigeti K."/>
            <person name="Mathe I."/>
            <person name="Koncz M."/>
            <person name="Schumann P."/>
            <person name="Toth E."/>
        </authorList>
    </citation>
    <scope>NUCLEOTIDE SEQUENCE [LARGE SCALE GENOMIC DNA]</scope>
    <source>
        <strain evidence="9 10">SA-279</strain>
    </source>
</reference>
<name>A0A4Q9VN18_9HYPH</name>
<keyword evidence="3" id="KW-0249">Electron transport</keyword>
<evidence type="ECO:0000259" key="8">
    <source>
        <dbReference type="PROSITE" id="PS51352"/>
    </source>
</evidence>
<evidence type="ECO:0000313" key="10">
    <source>
        <dbReference type="Proteomes" id="UP000292781"/>
    </source>
</evidence>
<dbReference type="SUPFAM" id="SSF48452">
    <property type="entry name" value="TPR-like"/>
    <property type="match status" value="1"/>
</dbReference>
<keyword evidence="5" id="KW-0676">Redox-active center</keyword>
<dbReference type="PANTHER" id="PTHR45663:SF11">
    <property type="entry name" value="GEO12009P1"/>
    <property type="match status" value="1"/>
</dbReference>
<dbReference type="OrthoDB" id="9790390at2"/>
<accession>A0A4Q9VN18</accession>
<comment type="similarity">
    <text evidence="1">Belongs to the thioredoxin family.</text>
</comment>
<keyword evidence="7" id="KW-0802">TPR repeat</keyword>
<dbReference type="NCBIfam" id="TIGR01068">
    <property type="entry name" value="thioredoxin"/>
    <property type="match status" value="1"/>
</dbReference>
<dbReference type="PROSITE" id="PS50005">
    <property type="entry name" value="TPR"/>
    <property type="match status" value="1"/>
</dbReference>
<dbReference type="FunFam" id="3.40.30.10:FF:000001">
    <property type="entry name" value="Thioredoxin"/>
    <property type="match status" value="1"/>
</dbReference>
<dbReference type="Gene3D" id="3.40.30.10">
    <property type="entry name" value="Glutaredoxin"/>
    <property type="match status" value="1"/>
</dbReference>
<evidence type="ECO:0000256" key="6">
    <source>
        <dbReference type="NCBIfam" id="TIGR01068"/>
    </source>
</evidence>
<dbReference type="GO" id="GO:0015035">
    <property type="term" value="F:protein-disulfide reductase activity"/>
    <property type="evidence" value="ECO:0007669"/>
    <property type="project" value="UniProtKB-UniRule"/>
</dbReference>
<evidence type="ECO:0000256" key="2">
    <source>
        <dbReference type="ARBA" id="ARBA00022448"/>
    </source>
</evidence>
<dbReference type="InterPro" id="IPR017937">
    <property type="entry name" value="Thioredoxin_CS"/>
</dbReference>
<evidence type="ECO:0000256" key="7">
    <source>
        <dbReference type="PROSITE-ProRule" id="PRU00339"/>
    </source>
</evidence>
<dbReference type="Pfam" id="PF14559">
    <property type="entry name" value="TPR_19"/>
    <property type="match status" value="1"/>
</dbReference>
<keyword evidence="4" id="KW-1015">Disulfide bond</keyword>
<dbReference type="PROSITE" id="PS00194">
    <property type="entry name" value="THIOREDOXIN_1"/>
    <property type="match status" value="1"/>
</dbReference>
<dbReference type="AlphaFoldDB" id="A0A4Q9VN18"/>
<dbReference type="Pfam" id="PF14561">
    <property type="entry name" value="TPR_20"/>
    <property type="match status" value="1"/>
</dbReference>
<dbReference type="GO" id="GO:0005829">
    <property type="term" value="C:cytosol"/>
    <property type="evidence" value="ECO:0007669"/>
    <property type="project" value="TreeGrafter"/>
</dbReference>
<dbReference type="PRINTS" id="PR00421">
    <property type="entry name" value="THIOREDOXIN"/>
</dbReference>
<evidence type="ECO:0000313" key="9">
    <source>
        <dbReference type="EMBL" id="TBW36151.1"/>
    </source>
</evidence>
<dbReference type="PROSITE" id="PS51352">
    <property type="entry name" value="THIOREDOXIN_2"/>
    <property type="match status" value="1"/>
</dbReference>